<dbReference type="EMBL" id="HE612856">
    <property type="protein sequence ID" value="CCE61504.1"/>
    <property type="molecule type" value="Genomic_DNA"/>
</dbReference>
<gene>
    <name evidence="2" type="primary">TPHA0A04300</name>
    <name evidence="2" type="ordered locus">TPHA_0A04300</name>
</gene>
<dbReference type="GeneID" id="11532567"/>
<dbReference type="KEGG" id="tpf:TPHA_0A04300"/>
<name>G8BNM6_TETPH</name>
<reference evidence="2 3" key="1">
    <citation type="journal article" date="2011" name="Proc. Natl. Acad. Sci. U.S.A.">
        <title>Evolutionary erosion of yeast sex chromosomes by mating-type switching accidents.</title>
        <authorList>
            <person name="Gordon J.L."/>
            <person name="Armisen D."/>
            <person name="Proux-Wera E."/>
            <person name="Oheigeartaigh S.S."/>
            <person name="Byrne K.P."/>
            <person name="Wolfe K.H."/>
        </authorList>
    </citation>
    <scope>NUCLEOTIDE SEQUENCE [LARGE SCALE GENOMIC DNA]</scope>
    <source>
        <strain evidence="3">ATCC 24235 / CBS 4417 / NBRC 1672 / NRRL Y-8282 / UCD 70-5</strain>
    </source>
</reference>
<sequence length="298" mass="34695">MGSQKSYRNGTMYKKVKEYVNKIRQRFDNGSRKPKAILPANNGGDTFVDDWGKIETNRLNKVVNRTMSKNRISGSVRAKKKKQESLRPTFVDESFRLHADPLSERNDERLIEITSYKTCTTGNRFDISEYFKESAVLSNDTNSFENNNLNSNDSNNSKKNNNNIYGDHSIEKLDSSLAFFNYNHQNYSNKDMSTHQMIAEYDTSENKLNVKMKKLTYQELLSNELVIEEMKDSIIWKPITTVTDDSHNTENNGLYKNNSEMRDLSAYVDATIEQLQHTASSDSMQWWLEEYKYSHIFE</sequence>
<dbReference type="HOGENOM" id="CLU_934399_0_0_1"/>
<feature type="region of interest" description="Disordered" evidence="1">
    <location>
        <begin position="146"/>
        <end position="165"/>
    </location>
</feature>
<proteinExistence type="predicted"/>
<evidence type="ECO:0000313" key="2">
    <source>
        <dbReference type="EMBL" id="CCE61504.1"/>
    </source>
</evidence>
<evidence type="ECO:0000313" key="3">
    <source>
        <dbReference type="Proteomes" id="UP000005666"/>
    </source>
</evidence>
<dbReference type="eggNOG" id="ENOG502SV18">
    <property type="taxonomic scope" value="Eukaryota"/>
</dbReference>
<dbReference type="RefSeq" id="XP_003683938.1">
    <property type="nucleotide sequence ID" value="XM_003683890.1"/>
</dbReference>
<protein>
    <submittedName>
        <fullName evidence="2">Uncharacterized protein</fullName>
    </submittedName>
</protein>
<accession>G8BNM6</accession>
<dbReference type="AlphaFoldDB" id="G8BNM6"/>
<dbReference type="OrthoDB" id="10654554at2759"/>
<feature type="compositionally biased region" description="Low complexity" evidence="1">
    <location>
        <begin position="146"/>
        <end position="163"/>
    </location>
</feature>
<organism evidence="2 3">
    <name type="scientific">Tetrapisispora phaffii (strain ATCC 24235 / CBS 4417 / NBRC 1672 / NRRL Y-8282 / UCD 70-5)</name>
    <name type="common">Yeast</name>
    <name type="synonym">Fabospora phaffii</name>
    <dbReference type="NCBI Taxonomy" id="1071381"/>
    <lineage>
        <taxon>Eukaryota</taxon>
        <taxon>Fungi</taxon>
        <taxon>Dikarya</taxon>
        <taxon>Ascomycota</taxon>
        <taxon>Saccharomycotina</taxon>
        <taxon>Saccharomycetes</taxon>
        <taxon>Saccharomycetales</taxon>
        <taxon>Saccharomycetaceae</taxon>
        <taxon>Tetrapisispora</taxon>
    </lineage>
</organism>
<keyword evidence="3" id="KW-1185">Reference proteome</keyword>
<evidence type="ECO:0000256" key="1">
    <source>
        <dbReference type="SAM" id="MobiDB-lite"/>
    </source>
</evidence>
<dbReference type="Proteomes" id="UP000005666">
    <property type="component" value="Chromosome 1"/>
</dbReference>